<dbReference type="AlphaFoldDB" id="A0AAN9JJ99"/>
<evidence type="ECO:0000313" key="1">
    <source>
        <dbReference type="EMBL" id="KAK7299948.1"/>
    </source>
</evidence>
<reference evidence="1 2" key="1">
    <citation type="submission" date="2024-01" db="EMBL/GenBank/DDBJ databases">
        <title>The genomes of 5 underutilized Papilionoideae crops provide insights into root nodulation and disease resistance.</title>
        <authorList>
            <person name="Yuan L."/>
        </authorList>
    </citation>
    <scope>NUCLEOTIDE SEQUENCE [LARGE SCALE GENOMIC DNA]</scope>
    <source>
        <strain evidence="1">LY-2023</strain>
        <tissue evidence="1">Leaf</tissue>
    </source>
</reference>
<comment type="caution">
    <text evidence="1">The sequence shown here is derived from an EMBL/GenBank/DDBJ whole genome shotgun (WGS) entry which is preliminary data.</text>
</comment>
<proteinExistence type="predicted"/>
<organism evidence="1 2">
    <name type="scientific">Clitoria ternatea</name>
    <name type="common">Butterfly pea</name>
    <dbReference type="NCBI Taxonomy" id="43366"/>
    <lineage>
        <taxon>Eukaryota</taxon>
        <taxon>Viridiplantae</taxon>
        <taxon>Streptophyta</taxon>
        <taxon>Embryophyta</taxon>
        <taxon>Tracheophyta</taxon>
        <taxon>Spermatophyta</taxon>
        <taxon>Magnoliopsida</taxon>
        <taxon>eudicotyledons</taxon>
        <taxon>Gunneridae</taxon>
        <taxon>Pentapetalae</taxon>
        <taxon>rosids</taxon>
        <taxon>fabids</taxon>
        <taxon>Fabales</taxon>
        <taxon>Fabaceae</taxon>
        <taxon>Papilionoideae</taxon>
        <taxon>50 kb inversion clade</taxon>
        <taxon>NPAAA clade</taxon>
        <taxon>indigoferoid/millettioid clade</taxon>
        <taxon>Phaseoleae</taxon>
        <taxon>Clitoria</taxon>
    </lineage>
</organism>
<accession>A0AAN9JJ99</accession>
<name>A0AAN9JJ99_CLITE</name>
<dbReference type="EMBL" id="JAYKXN010000003">
    <property type="protein sequence ID" value="KAK7299948.1"/>
    <property type="molecule type" value="Genomic_DNA"/>
</dbReference>
<protein>
    <submittedName>
        <fullName evidence="1">Uncharacterized protein</fullName>
    </submittedName>
</protein>
<gene>
    <name evidence="1" type="ORF">RJT34_10779</name>
</gene>
<keyword evidence="2" id="KW-1185">Reference proteome</keyword>
<evidence type="ECO:0000313" key="2">
    <source>
        <dbReference type="Proteomes" id="UP001359559"/>
    </source>
</evidence>
<dbReference type="Proteomes" id="UP001359559">
    <property type="component" value="Unassembled WGS sequence"/>
</dbReference>
<sequence length="106" mass="12424">MWKSFLSTWTAWRYGSAWMHRPRGSRHTLMRNLKLDSIYQFLQSCIVGQPDKELMMVWKGMNCEGKLQHLIYFGGVDAERSPQLGKIKYQLQGNAVRDVRLKGMTE</sequence>